<proteinExistence type="predicted"/>
<dbReference type="AlphaFoldDB" id="A0A176VMG2"/>
<sequence length="99" mass="11391">MKKAEEPYRQLRDESTDELKLRLEKCLNGFAMWRLQPVKWLVLDSLERRLMSTKTRIGVDVSSHDTVTATSDGTAPETDSLQAIDIPVTLGFREKLTRR</sequence>
<reference evidence="1" key="1">
    <citation type="submission" date="2016-03" db="EMBL/GenBank/DDBJ databases">
        <title>Mechanisms controlling the formation of the plant cell surface in tip-growing cells are functionally conserved among land plants.</title>
        <authorList>
            <person name="Honkanen S."/>
            <person name="Jones V.A."/>
            <person name="Morieri G."/>
            <person name="Champion C."/>
            <person name="Hetherington A.J."/>
            <person name="Kelly S."/>
            <person name="Saint-Marcoux D."/>
            <person name="Proust H."/>
            <person name="Prescott H."/>
            <person name="Dolan L."/>
        </authorList>
    </citation>
    <scope>NUCLEOTIDE SEQUENCE [LARGE SCALE GENOMIC DNA]</scope>
    <source>
        <tissue evidence="1">Whole gametophyte</tissue>
    </source>
</reference>
<dbReference type="Proteomes" id="UP000077202">
    <property type="component" value="Unassembled WGS sequence"/>
</dbReference>
<evidence type="ECO:0000313" key="2">
    <source>
        <dbReference type="Proteomes" id="UP000077202"/>
    </source>
</evidence>
<protein>
    <submittedName>
        <fullName evidence="1">Uncharacterized protein</fullName>
    </submittedName>
</protein>
<organism evidence="1 2">
    <name type="scientific">Marchantia polymorpha subsp. ruderalis</name>
    <dbReference type="NCBI Taxonomy" id="1480154"/>
    <lineage>
        <taxon>Eukaryota</taxon>
        <taxon>Viridiplantae</taxon>
        <taxon>Streptophyta</taxon>
        <taxon>Embryophyta</taxon>
        <taxon>Marchantiophyta</taxon>
        <taxon>Marchantiopsida</taxon>
        <taxon>Marchantiidae</taxon>
        <taxon>Marchantiales</taxon>
        <taxon>Marchantiaceae</taxon>
        <taxon>Marchantia</taxon>
    </lineage>
</organism>
<comment type="caution">
    <text evidence="1">The sequence shown here is derived from an EMBL/GenBank/DDBJ whole genome shotgun (WGS) entry which is preliminary data.</text>
</comment>
<accession>A0A176VMG2</accession>
<dbReference type="EMBL" id="LVLJ01003272">
    <property type="protein sequence ID" value="OAE22124.1"/>
    <property type="molecule type" value="Genomic_DNA"/>
</dbReference>
<gene>
    <name evidence="1" type="ORF">AXG93_1175s1340</name>
</gene>
<name>A0A176VMG2_MARPO</name>
<keyword evidence="2" id="KW-1185">Reference proteome</keyword>
<evidence type="ECO:0000313" key="1">
    <source>
        <dbReference type="EMBL" id="OAE22124.1"/>
    </source>
</evidence>